<feature type="compositionally biased region" description="Basic residues" evidence="2">
    <location>
        <begin position="43"/>
        <end position="53"/>
    </location>
</feature>
<feature type="compositionally biased region" description="Acidic residues" evidence="2">
    <location>
        <begin position="538"/>
        <end position="557"/>
    </location>
</feature>
<feature type="compositionally biased region" description="Polar residues" evidence="2">
    <location>
        <begin position="11"/>
        <end position="21"/>
    </location>
</feature>
<dbReference type="OrthoDB" id="3262412at2759"/>
<keyword evidence="1" id="KW-0862">Zinc</keyword>
<dbReference type="AlphaFoldDB" id="A0A8H6T3E8"/>
<accession>A0A8H6T3E8</accession>
<organism evidence="4 5">
    <name type="scientific">Mycena indigotica</name>
    <dbReference type="NCBI Taxonomy" id="2126181"/>
    <lineage>
        <taxon>Eukaryota</taxon>
        <taxon>Fungi</taxon>
        <taxon>Dikarya</taxon>
        <taxon>Basidiomycota</taxon>
        <taxon>Agaricomycotina</taxon>
        <taxon>Agaricomycetes</taxon>
        <taxon>Agaricomycetidae</taxon>
        <taxon>Agaricales</taxon>
        <taxon>Marasmiineae</taxon>
        <taxon>Mycenaceae</taxon>
        <taxon>Mycena</taxon>
    </lineage>
</organism>
<dbReference type="RefSeq" id="XP_037223590.1">
    <property type="nucleotide sequence ID" value="XM_037360705.1"/>
</dbReference>
<feature type="region of interest" description="Disordered" evidence="2">
    <location>
        <begin position="1"/>
        <end position="110"/>
    </location>
</feature>
<reference evidence="4" key="1">
    <citation type="submission" date="2020-05" db="EMBL/GenBank/DDBJ databases">
        <title>Mycena genomes resolve the evolution of fungal bioluminescence.</title>
        <authorList>
            <person name="Tsai I.J."/>
        </authorList>
    </citation>
    <scope>NUCLEOTIDE SEQUENCE</scope>
    <source>
        <strain evidence="4">171206Taipei</strain>
    </source>
</reference>
<evidence type="ECO:0000256" key="1">
    <source>
        <dbReference type="PROSITE-ProRule" id="PRU00325"/>
    </source>
</evidence>
<proteinExistence type="predicted"/>
<keyword evidence="1" id="KW-0863">Zinc-finger</keyword>
<feature type="region of interest" description="Disordered" evidence="2">
    <location>
        <begin position="461"/>
        <end position="574"/>
    </location>
</feature>
<feature type="region of interest" description="Disordered" evidence="2">
    <location>
        <begin position="185"/>
        <end position="205"/>
    </location>
</feature>
<dbReference type="GeneID" id="59343221"/>
<comment type="caution">
    <text evidence="4">The sequence shown here is derived from an EMBL/GenBank/DDBJ whole genome shotgun (WGS) entry which is preliminary data.</text>
</comment>
<name>A0A8H6T3E8_9AGAR</name>
<dbReference type="Proteomes" id="UP000636479">
    <property type="component" value="Unassembled WGS sequence"/>
</dbReference>
<dbReference type="GO" id="GO:0008270">
    <property type="term" value="F:zinc ion binding"/>
    <property type="evidence" value="ECO:0007669"/>
    <property type="project" value="UniProtKB-KW"/>
</dbReference>
<evidence type="ECO:0000259" key="3">
    <source>
        <dbReference type="PROSITE" id="PS50966"/>
    </source>
</evidence>
<sequence>MSDSSDDENTPPGTHQCTGTNCRLPAAPGKKKCPRCLEQGRAAAKKYRQKRKAKDGSGPAPKKQKRDGLNPTDASNIPNSHARHSSDLESSDEGSDTDSSSYEASTISSHDFRSLRRRVKDDTFDLHFKAQATLAVDPQFDARERVKTTAVDVWKASGFHFTVHRHRALKTGHSTTYWCSQDAARKKDAKPSAKPGAKHRETPGMDRFPCKSRLTIACRTAGVGANGKPTLFINFKHAMRHIVYRDTSMPAAAIAMIRDADDSLTPAELAVKVIAKFKDVSRAQVNNIWRQKMEAFYKRDDNQLKSARLLLSELAHLGVDVLEPVGVPPDVEILAWGMRKIAQPLRDTVQEIAMDATYNTNSRNLELYAVMGELDNAGQGKRKNTLAAFLSCVKAQYGIQPKFTHVDKDLGEIAALKLVWPQAKTSICWWHVNDAVGKRIRMTKLATTKYKPQRAREEFSFIDPNFAPAGKPDKEEYEGGRPEDVSEDEDEPELPTPTHNPSRLTVRLPIRQPSPPRRLDASGIPVIRIQPGPFIYDSSDDSSDAAIETDDEDDTSESEVTQLLGKRKRKSPKRLFCPPEQQAPLIEMMKQHSHAHPLIPGFCHPRADGIRYWAVKQMYDFCVAHDLREAWAYLWGNWYRSGRWEIWVRSAHPMIPRLRTTMICESHWRKLKQEYLHEFHCPRLDLLVWVLVTKLCPPYYDKLVKFTTYLGRTRISELPSWRGTLLSVWRKLEGRDVSDRVQDGYRPDVRRWVCSCPSYATSRFLICKHLIRLVKRVSTRFFREVQRQRTTPFWQHPDLARAIGEVPDDEDDEGPLGAGPYAETEADREFEASAATFEAEFDDEIALLESFVAGLKHQRQFRDPKMLEVLRKKGGGMMRLAEVCLAKEASAQNNRRRAVRTWDPDFADAMYYRPRPREAESTT</sequence>
<dbReference type="EMBL" id="JACAZF010000003">
    <property type="protein sequence ID" value="KAF7310140.1"/>
    <property type="molecule type" value="Genomic_DNA"/>
</dbReference>
<evidence type="ECO:0000256" key="2">
    <source>
        <dbReference type="SAM" id="MobiDB-lite"/>
    </source>
</evidence>
<dbReference type="PROSITE" id="PS50966">
    <property type="entry name" value="ZF_SWIM"/>
    <property type="match status" value="1"/>
</dbReference>
<evidence type="ECO:0000313" key="4">
    <source>
        <dbReference type="EMBL" id="KAF7310140.1"/>
    </source>
</evidence>
<keyword evidence="1" id="KW-0479">Metal-binding</keyword>
<dbReference type="InterPro" id="IPR007527">
    <property type="entry name" value="Znf_SWIM"/>
</dbReference>
<keyword evidence="5" id="KW-1185">Reference proteome</keyword>
<feature type="domain" description="SWIM-type" evidence="3">
    <location>
        <begin position="745"/>
        <end position="778"/>
    </location>
</feature>
<gene>
    <name evidence="4" type="ORF">MIND_00387400</name>
</gene>
<feature type="compositionally biased region" description="Basic and acidic residues" evidence="2">
    <location>
        <begin position="471"/>
        <end position="484"/>
    </location>
</feature>
<evidence type="ECO:0000313" key="5">
    <source>
        <dbReference type="Proteomes" id="UP000636479"/>
    </source>
</evidence>
<protein>
    <submittedName>
        <fullName evidence="4">SWIM-type domain-containing protein</fullName>
    </submittedName>
</protein>